<evidence type="ECO:0000313" key="1">
    <source>
        <dbReference type="EMBL" id="NMR73676.1"/>
    </source>
</evidence>
<name>A0A7Y0MV00_VIBAL</name>
<evidence type="ECO:0000313" key="2">
    <source>
        <dbReference type="Proteomes" id="UP000565155"/>
    </source>
</evidence>
<accession>A0A7Y0MV00</accession>
<proteinExistence type="predicted"/>
<dbReference type="RefSeq" id="WP_169628550.1">
    <property type="nucleotide sequence ID" value="NZ_JABCMA010000006.1"/>
</dbReference>
<organism evidence="1 2">
    <name type="scientific">Vibrio alginolyticus</name>
    <dbReference type="NCBI Taxonomy" id="663"/>
    <lineage>
        <taxon>Bacteria</taxon>
        <taxon>Pseudomonadati</taxon>
        <taxon>Pseudomonadota</taxon>
        <taxon>Gammaproteobacteria</taxon>
        <taxon>Vibrionales</taxon>
        <taxon>Vibrionaceae</taxon>
        <taxon>Vibrio</taxon>
    </lineage>
</organism>
<comment type="caution">
    <text evidence="1">The sequence shown here is derived from an EMBL/GenBank/DDBJ whole genome shotgun (WGS) entry which is preliminary data.</text>
</comment>
<gene>
    <name evidence="1" type="ORF">HKB35_08625</name>
</gene>
<sequence length="193" mass="22395">MTNLKEKQIKLATAAIADLKELVAQTGNLLMNLSKSGVEATAKAVCNFYNEASPIQQDCLDIAYCWCGSWDSENEVREALEAVKGNVIKALAWKQNRLEVFECERPEYRQGITIYEVVRVSTKRGEPLSTHTNYFSSKERVKAFLNKKYDFYAPDMEENSKFRCIERSDYSLQFYQEDEEYLIEFHMNHVDVE</sequence>
<reference evidence="1 2" key="1">
    <citation type="submission" date="2020-04" db="EMBL/GenBank/DDBJ databases">
        <title>Whole-genome sequencing of Vibrio spp. from China reveals different genetic environments of blaCTX-M-14 among diverse lineages.</title>
        <authorList>
            <person name="Zheng Z."/>
            <person name="Ye L."/>
            <person name="Chen S."/>
        </authorList>
    </citation>
    <scope>NUCLEOTIDE SEQUENCE [LARGE SCALE GENOMIC DNA]</scope>
    <source>
        <strain evidence="1 2">Vb1636</strain>
    </source>
</reference>
<dbReference type="EMBL" id="JABCMA010000006">
    <property type="protein sequence ID" value="NMR73676.1"/>
    <property type="molecule type" value="Genomic_DNA"/>
</dbReference>
<dbReference type="Proteomes" id="UP000565155">
    <property type="component" value="Unassembled WGS sequence"/>
</dbReference>
<protein>
    <submittedName>
        <fullName evidence="1">Uncharacterized protein</fullName>
    </submittedName>
</protein>
<dbReference type="AlphaFoldDB" id="A0A7Y0MV00"/>